<keyword evidence="2" id="KW-1185">Reference proteome</keyword>
<evidence type="ECO:0008006" key="3">
    <source>
        <dbReference type="Google" id="ProtNLM"/>
    </source>
</evidence>
<accession>A0A5R9FK80</accession>
<organism evidence="1 2">
    <name type="scientific">Streptomyces montanus</name>
    <dbReference type="NCBI Taxonomy" id="2580423"/>
    <lineage>
        <taxon>Bacteria</taxon>
        <taxon>Bacillati</taxon>
        <taxon>Actinomycetota</taxon>
        <taxon>Actinomycetes</taxon>
        <taxon>Kitasatosporales</taxon>
        <taxon>Streptomycetaceae</taxon>
        <taxon>Streptomyces</taxon>
    </lineage>
</organism>
<proteinExistence type="predicted"/>
<reference evidence="1 2" key="1">
    <citation type="submission" date="2019-05" db="EMBL/GenBank/DDBJ databases">
        <title>Streptomyces sp. NEAU-C151, a novel actinomycete isolated from soil.</title>
        <authorList>
            <person name="Han L."/>
            <person name="Jiang H."/>
        </authorList>
    </citation>
    <scope>NUCLEOTIDE SEQUENCE [LARGE SCALE GENOMIC DNA]</scope>
    <source>
        <strain evidence="1 2">NEAU-C151</strain>
    </source>
</reference>
<name>A0A5R9FK80_9ACTN</name>
<evidence type="ECO:0000313" key="1">
    <source>
        <dbReference type="EMBL" id="TLS44287.1"/>
    </source>
</evidence>
<dbReference type="Proteomes" id="UP000305906">
    <property type="component" value="Unassembled WGS sequence"/>
</dbReference>
<dbReference type="AlphaFoldDB" id="A0A5R9FK80"/>
<comment type="caution">
    <text evidence="1">The sequence shown here is derived from an EMBL/GenBank/DDBJ whole genome shotgun (WGS) entry which is preliminary data.</text>
</comment>
<sequence>MHELLAVAGLAAAAVCLAGHLPGPARGWGPHAVAMAVMAMMVIPGGRSREALLIGAAAVASACVWRVCAGCPGRGRSAETADLAAMALLTAATEPMGTAMEHHSAGAGTGGLALFVVACWAVTRAGGIMVAQLRGADGAVARQQDAGALVMVATMTVMAF</sequence>
<evidence type="ECO:0000313" key="2">
    <source>
        <dbReference type="Proteomes" id="UP000305906"/>
    </source>
</evidence>
<dbReference type="EMBL" id="VBZC01000022">
    <property type="protein sequence ID" value="TLS44287.1"/>
    <property type="molecule type" value="Genomic_DNA"/>
</dbReference>
<dbReference type="RefSeq" id="WP_138046737.1">
    <property type="nucleotide sequence ID" value="NZ_VBZC01000022.1"/>
</dbReference>
<protein>
    <recommendedName>
        <fullName evidence="3">DUF5134 domain-containing protein</fullName>
    </recommendedName>
</protein>
<gene>
    <name evidence="1" type="ORF">FE633_21220</name>
</gene>